<gene>
    <name evidence="1" type="ORF">CHC_T00000435001</name>
</gene>
<protein>
    <submittedName>
        <fullName evidence="1">Uncharacterized protein</fullName>
    </submittedName>
</protein>
<dbReference type="OMA" id="HAMAFCA"/>
<dbReference type="PhylomeDB" id="R7QPV4"/>
<accession>R7QPV4</accession>
<evidence type="ECO:0000313" key="2">
    <source>
        <dbReference type="Proteomes" id="UP000012073"/>
    </source>
</evidence>
<dbReference type="OrthoDB" id="341421at2759"/>
<dbReference type="InterPro" id="IPR050600">
    <property type="entry name" value="SETD3_SETD6_MTase"/>
</dbReference>
<dbReference type="Gramene" id="CDF39818">
    <property type="protein sequence ID" value="CDF39818"/>
    <property type="gene ID" value="CHC_T00000435001"/>
</dbReference>
<dbReference type="InterPro" id="IPR046341">
    <property type="entry name" value="SET_dom_sf"/>
</dbReference>
<dbReference type="SUPFAM" id="SSF82199">
    <property type="entry name" value="SET domain"/>
    <property type="match status" value="1"/>
</dbReference>
<evidence type="ECO:0000313" key="1">
    <source>
        <dbReference type="EMBL" id="CDF39818.1"/>
    </source>
</evidence>
<dbReference type="PANTHER" id="PTHR13271">
    <property type="entry name" value="UNCHARACTERIZED PUTATIVE METHYLTRANSFERASE"/>
    <property type="match status" value="1"/>
</dbReference>
<dbReference type="KEGG" id="ccp:CHC_T00000435001"/>
<proteinExistence type="predicted"/>
<dbReference type="RefSeq" id="XP_005710112.1">
    <property type="nucleotide sequence ID" value="XM_005710055.1"/>
</dbReference>
<dbReference type="PANTHER" id="PTHR13271:SF133">
    <property type="entry name" value="SET DOMAIN-CONTAINING PROTEIN"/>
    <property type="match status" value="1"/>
</dbReference>
<dbReference type="EMBL" id="HG002080">
    <property type="protein sequence ID" value="CDF39818.1"/>
    <property type="molecule type" value="Genomic_DNA"/>
</dbReference>
<sequence>MGGMTFDVEQRLCPTGRRHAMAFCAPRPLPLRKTGVSSVSFRCAISSPKSDSKEKVSPSIADKPFSTWATSNKIDMSAVSLTKDKIEASGTEGLLRGMTATTALKKGDQLISVSRKPTLQVTSLDGKKSPIPEQISGASWQKLPWFARLALLLLNAKIDPESDLQLWIERLPKSFDTPFHWSDKELLELQNQKMIQSVHEQRSLYRRLYNEINGNVDNALARKLKYDDFIWAVECIRSRAFSGPLEVAPFKERISLVLFIIGNTLAWPAIHLLPWQNALNGGLTAMFAMTMYDILTPKILKVVRGFELKRYAMTPGIDMMNHSSTVTGKAEVSYEYFSEKFVVQAGEDYESGDQVFISYGAQGNDAFLQYYGFVEEGNSAETYTFGREIEQVLGVPTGSLVARTNSGFDDSSIRAVAKKLGGRVFFFFFFAVNNTRD</sequence>
<dbReference type="Gene3D" id="3.90.1410.10">
    <property type="entry name" value="set domain protein methyltransferase, domain 1"/>
    <property type="match status" value="1"/>
</dbReference>
<reference evidence="2" key="1">
    <citation type="journal article" date="2013" name="Proc. Natl. Acad. Sci. U.S.A.">
        <title>Genome structure and metabolic features in the red seaweed Chondrus crispus shed light on evolution of the Archaeplastida.</title>
        <authorList>
            <person name="Collen J."/>
            <person name="Porcel B."/>
            <person name="Carre W."/>
            <person name="Ball S.G."/>
            <person name="Chaparro C."/>
            <person name="Tonon T."/>
            <person name="Barbeyron T."/>
            <person name="Michel G."/>
            <person name="Noel B."/>
            <person name="Valentin K."/>
            <person name="Elias M."/>
            <person name="Artiguenave F."/>
            <person name="Arun A."/>
            <person name="Aury J.M."/>
            <person name="Barbosa-Neto J.F."/>
            <person name="Bothwell J.H."/>
            <person name="Bouget F.Y."/>
            <person name="Brillet L."/>
            <person name="Cabello-Hurtado F."/>
            <person name="Capella-Gutierrez S."/>
            <person name="Charrier B."/>
            <person name="Cladiere L."/>
            <person name="Cock J.M."/>
            <person name="Coelho S.M."/>
            <person name="Colleoni C."/>
            <person name="Czjzek M."/>
            <person name="Da Silva C."/>
            <person name="Delage L."/>
            <person name="Denoeud F."/>
            <person name="Deschamps P."/>
            <person name="Dittami S.M."/>
            <person name="Gabaldon T."/>
            <person name="Gachon C.M."/>
            <person name="Groisillier A."/>
            <person name="Herve C."/>
            <person name="Jabbari K."/>
            <person name="Katinka M."/>
            <person name="Kloareg B."/>
            <person name="Kowalczyk N."/>
            <person name="Labadie K."/>
            <person name="Leblanc C."/>
            <person name="Lopez P.J."/>
            <person name="McLachlan D.H."/>
            <person name="Meslet-Cladiere L."/>
            <person name="Moustafa A."/>
            <person name="Nehr Z."/>
            <person name="Nyvall Collen P."/>
            <person name="Panaud O."/>
            <person name="Partensky F."/>
            <person name="Poulain J."/>
            <person name="Rensing S.A."/>
            <person name="Rousvoal S."/>
            <person name="Samson G."/>
            <person name="Symeonidi A."/>
            <person name="Weissenbach J."/>
            <person name="Zambounis A."/>
            <person name="Wincker P."/>
            <person name="Boyen C."/>
        </authorList>
    </citation>
    <scope>NUCLEOTIDE SEQUENCE [LARGE SCALE GENOMIC DNA]</scope>
    <source>
        <strain evidence="2">cv. Stackhouse</strain>
    </source>
</reference>
<keyword evidence="2" id="KW-1185">Reference proteome</keyword>
<dbReference type="GO" id="GO:0016279">
    <property type="term" value="F:protein-lysine N-methyltransferase activity"/>
    <property type="evidence" value="ECO:0007669"/>
    <property type="project" value="TreeGrafter"/>
</dbReference>
<name>R7QPV4_CHOCR</name>
<dbReference type="Proteomes" id="UP000012073">
    <property type="component" value="Unassembled WGS sequence"/>
</dbReference>
<dbReference type="GeneID" id="17317835"/>
<dbReference type="AlphaFoldDB" id="R7QPV4"/>
<organism evidence="1 2">
    <name type="scientific">Chondrus crispus</name>
    <name type="common">Carrageen Irish moss</name>
    <name type="synonym">Polymorpha crispa</name>
    <dbReference type="NCBI Taxonomy" id="2769"/>
    <lineage>
        <taxon>Eukaryota</taxon>
        <taxon>Rhodophyta</taxon>
        <taxon>Florideophyceae</taxon>
        <taxon>Rhodymeniophycidae</taxon>
        <taxon>Gigartinales</taxon>
        <taxon>Gigartinaceae</taxon>
        <taxon>Chondrus</taxon>
    </lineage>
</organism>
<dbReference type="CDD" id="cd10527">
    <property type="entry name" value="SET_LSMT"/>
    <property type="match status" value="1"/>
</dbReference>